<evidence type="ECO:0000313" key="2">
    <source>
        <dbReference type="EMBL" id="RDU73658.1"/>
    </source>
</evidence>
<reference evidence="2 3" key="1">
    <citation type="submission" date="2018-04" db="EMBL/GenBank/DDBJ databases">
        <title>Novel Campyloabacter and Helicobacter Species and Strains.</title>
        <authorList>
            <person name="Mannion A.J."/>
            <person name="Shen Z."/>
            <person name="Fox J.G."/>
        </authorList>
    </citation>
    <scope>NUCLEOTIDE SEQUENCE [LARGE SCALE GENOMIC DNA]</scope>
    <source>
        <strain evidence="2 3">MIT 97-5075</strain>
    </source>
</reference>
<gene>
    <name evidence="2" type="ORF">CQA66_00230</name>
</gene>
<protein>
    <submittedName>
        <fullName evidence="2">DUF374 domain-containing protein</fullName>
    </submittedName>
</protein>
<evidence type="ECO:0000259" key="1">
    <source>
        <dbReference type="Pfam" id="PF04028"/>
    </source>
</evidence>
<dbReference type="OrthoDB" id="9810508at2"/>
<proteinExistence type="predicted"/>
<dbReference type="CDD" id="cd07983">
    <property type="entry name" value="LPLAT_DUF374-like"/>
    <property type="match status" value="1"/>
</dbReference>
<feature type="domain" description="DUF374" evidence="1">
    <location>
        <begin position="78"/>
        <end position="146"/>
    </location>
</feature>
<sequence>MNKINKPIEWLRNNIHRDIRREFAWNNLPKIMYFISKILYFTCTNRFHISNYAKEQNFIACLWHGNFLMMPYLYAKVRKKPNMSFITSAHNDGIIIEKYFHSFGLQAIRGSTGIDKGGTKALITAIRALKNGQDVAVTPDGPRGPYKSIANGILLMGIKSGIGICPCKISPKRYWELNTWDKFCIPKPFTSIDYYIGEPLFLSPTINLEEARNKLRESMQAIDL</sequence>
<dbReference type="InterPro" id="IPR007172">
    <property type="entry name" value="DUF374"/>
</dbReference>
<keyword evidence="3" id="KW-1185">Reference proteome</keyword>
<dbReference type="AlphaFoldDB" id="A0A3D8J8A3"/>
<dbReference type="RefSeq" id="WP_104763691.1">
    <property type="nucleotide sequence ID" value="NZ_FZPM01000030.1"/>
</dbReference>
<dbReference type="Pfam" id="PF04028">
    <property type="entry name" value="DUF374"/>
    <property type="match status" value="1"/>
</dbReference>
<name>A0A3D8J8A3_9HELI</name>
<dbReference type="Proteomes" id="UP000256424">
    <property type="component" value="Unassembled WGS sequence"/>
</dbReference>
<comment type="caution">
    <text evidence="2">The sequence shown here is derived from an EMBL/GenBank/DDBJ whole genome shotgun (WGS) entry which is preliminary data.</text>
</comment>
<evidence type="ECO:0000313" key="3">
    <source>
        <dbReference type="Proteomes" id="UP000256424"/>
    </source>
</evidence>
<accession>A0A3D8J8A3</accession>
<organism evidence="2 3">
    <name type="scientific">Helicobacter aurati</name>
    <dbReference type="NCBI Taxonomy" id="137778"/>
    <lineage>
        <taxon>Bacteria</taxon>
        <taxon>Pseudomonadati</taxon>
        <taxon>Campylobacterota</taxon>
        <taxon>Epsilonproteobacteria</taxon>
        <taxon>Campylobacterales</taxon>
        <taxon>Helicobacteraceae</taxon>
        <taxon>Helicobacter</taxon>
    </lineage>
</organism>
<dbReference type="EMBL" id="NXLW01000001">
    <property type="protein sequence ID" value="RDU73658.1"/>
    <property type="molecule type" value="Genomic_DNA"/>
</dbReference>